<dbReference type="Gene3D" id="3.40.50.10490">
    <property type="entry name" value="Glucose-6-phosphate isomerase like protein, domain 1"/>
    <property type="match status" value="2"/>
</dbReference>
<name>A0ABV2DKB0_9HYPH</name>
<protein>
    <recommendedName>
        <fullName evidence="3">Glutamine--fructose-6-phosphate aminotransferase [isomerizing]</fullName>
        <ecNumber evidence="2">2.6.1.16</ecNumber>
    </recommendedName>
</protein>
<dbReference type="InterPro" id="IPR046348">
    <property type="entry name" value="SIS_dom_sf"/>
</dbReference>
<keyword evidence="6" id="KW-0812">Transmembrane</keyword>
<comment type="caution">
    <text evidence="7">The sequence shown here is derived from an EMBL/GenBank/DDBJ whole genome shotgun (WGS) entry which is preliminary data.</text>
</comment>
<keyword evidence="4 7" id="KW-0032">Aminotransferase</keyword>
<evidence type="ECO:0000256" key="1">
    <source>
        <dbReference type="ARBA" id="ARBA00001031"/>
    </source>
</evidence>
<organism evidence="7 8">
    <name type="scientific">Mesorhizobium shangrilense</name>
    <dbReference type="NCBI Taxonomy" id="460060"/>
    <lineage>
        <taxon>Bacteria</taxon>
        <taxon>Pseudomonadati</taxon>
        <taxon>Pseudomonadota</taxon>
        <taxon>Alphaproteobacteria</taxon>
        <taxon>Hyphomicrobiales</taxon>
        <taxon>Phyllobacteriaceae</taxon>
        <taxon>Mesorhizobium</taxon>
    </lineage>
</organism>
<evidence type="ECO:0000313" key="7">
    <source>
        <dbReference type="EMBL" id="MET2830384.1"/>
    </source>
</evidence>
<dbReference type="EMBL" id="JBEWSZ010000002">
    <property type="protein sequence ID" value="MET2830384.1"/>
    <property type="molecule type" value="Genomic_DNA"/>
</dbReference>
<evidence type="ECO:0000256" key="5">
    <source>
        <dbReference type="ARBA" id="ARBA00022962"/>
    </source>
</evidence>
<keyword evidence="6" id="KW-1133">Transmembrane helix</keyword>
<dbReference type="PANTHER" id="PTHR10937">
    <property type="entry name" value="GLUCOSAMINE--FRUCTOSE-6-PHOSPHATE AMINOTRANSFERASE, ISOMERIZING"/>
    <property type="match status" value="1"/>
</dbReference>
<dbReference type="EC" id="2.6.1.16" evidence="2"/>
<accession>A0ABV2DKB0</accession>
<keyword evidence="6" id="KW-0472">Membrane</keyword>
<evidence type="ECO:0000256" key="3">
    <source>
        <dbReference type="ARBA" id="ARBA00016090"/>
    </source>
</evidence>
<evidence type="ECO:0000313" key="8">
    <source>
        <dbReference type="Proteomes" id="UP001548832"/>
    </source>
</evidence>
<evidence type="ECO:0000256" key="4">
    <source>
        <dbReference type="ARBA" id="ARBA00022576"/>
    </source>
</evidence>
<keyword evidence="4 7" id="KW-0808">Transferase</keyword>
<feature type="transmembrane region" description="Helical" evidence="6">
    <location>
        <begin position="33"/>
        <end position="54"/>
    </location>
</feature>
<keyword evidence="8" id="KW-1185">Reference proteome</keyword>
<dbReference type="RefSeq" id="WP_354462469.1">
    <property type="nucleotide sequence ID" value="NZ_JBEWSZ010000002.1"/>
</dbReference>
<sequence>MSYRSEVARQPQSIAACIKSARLGLESVDLSPFTSGLVAVTGIGASFAASVVVAGELSRRGRRAVAMRAVDLIDGTNVADAIIAMSHRGRSIENVDALKAQAGVPALAITKDETSPLALAAGHHIKLDNGNDATPSSTGYTGTLVAAGLLTEKLCGATATDWDALPGKVADMLGYAATKMKRLGELFAARRAIDCVGAVSSLGTADGASLLIREASRIPAGATDTRHYLHGPMESMDATTGVVVFGDGREMRLAEQLNELGCPVVLITANDGIDDKGKLTVLRVPPEENRIARGILDIIAAQLLAAELSDAAGLTDTKFRYPQTDTKIS</sequence>
<comment type="catalytic activity">
    <reaction evidence="1">
        <text>D-fructose 6-phosphate + L-glutamine = D-glucosamine 6-phosphate + L-glutamate</text>
        <dbReference type="Rhea" id="RHEA:13237"/>
        <dbReference type="ChEBI" id="CHEBI:29985"/>
        <dbReference type="ChEBI" id="CHEBI:58359"/>
        <dbReference type="ChEBI" id="CHEBI:58725"/>
        <dbReference type="ChEBI" id="CHEBI:61527"/>
        <dbReference type="EC" id="2.6.1.16"/>
    </reaction>
</comment>
<dbReference type="Proteomes" id="UP001548832">
    <property type="component" value="Unassembled WGS sequence"/>
</dbReference>
<dbReference type="PANTHER" id="PTHR10937:SF0">
    <property type="entry name" value="GLUTAMINE--FRUCTOSE-6-PHOSPHATE TRANSAMINASE (ISOMERIZING)"/>
    <property type="match status" value="1"/>
</dbReference>
<reference evidence="7 8" key="1">
    <citation type="submission" date="2024-06" db="EMBL/GenBank/DDBJ databases">
        <authorList>
            <person name="Kim D.-U."/>
        </authorList>
    </citation>
    <scope>NUCLEOTIDE SEQUENCE [LARGE SCALE GENOMIC DNA]</scope>
    <source>
        <strain evidence="7 8">KACC15460</strain>
    </source>
</reference>
<evidence type="ECO:0000256" key="6">
    <source>
        <dbReference type="SAM" id="Phobius"/>
    </source>
</evidence>
<evidence type="ECO:0000256" key="2">
    <source>
        <dbReference type="ARBA" id="ARBA00012916"/>
    </source>
</evidence>
<keyword evidence="5" id="KW-0315">Glutamine amidotransferase</keyword>
<dbReference type="SUPFAM" id="SSF53697">
    <property type="entry name" value="SIS domain"/>
    <property type="match status" value="1"/>
</dbReference>
<dbReference type="GO" id="GO:0008483">
    <property type="term" value="F:transaminase activity"/>
    <property type="evidence" value="ECO:0007669"/>
    <property type="project" value="UniProtKB-KW"/>
</dbReference>
<proteinExistence type="predicted"/>
<gene>
    <name evidence="7" type="ORF">ABVQ20_25710</name>
</gene>